<reference evidence="4 5" key="2">
    <citation type="journal article" date="2017" name="Nat. Microbiol.">
        <title>Natural product diversity associated with the nematode symbionts Photorhabdus and Xenorhabdus.</title>
        <authorList>
            <person name="Tobias N.J."/>
            <person name="Wolff H."/>
            <person name="Djahanschiri B."/>
            <person name="Grundmann F."/>
            <person name="Kronenwerth M."/>
            <person name="Shi Y.M."/>
            <person name="Simonyi S."/>
            <person name="Grun P."/>
            <person name="Shapiro-Ilan D."/>
            <person name="Pidot S.J."/>
            <person name="Stinear T.P."/>
            <person name="Ebersberger I."/>
            <person name="Bode H.B."/>
        </authorList>
    </citation>
    <scope>NUCLEOTIDE SEQUENCE [LARGE SCALE GENOMIC DNA]</scope>
    <source>
        <strain evidence="4 5">DSM 17903</strain>
    </source>
</reference>
<feature type="region of interest" description="Disordered" evidence="1">
    <location>
        <begin position="147"/>
        <end position="168"/>
    </location>
</feature>
<name>A0A1V0M487_XENHO</name>
<protein>
    <submittedName>
        <fullName evidence="3">Bacteriophage lambda tail assembly protein I</fullName>
    </submittedName>
    <submittedName>
        <fullName evidence="4">Putative tail component of prophage</fullName>
    </submittedName>
</protein>
<proteinExistence type="predicted"/>
<dbReference type="EMBL" id="KX517798">
    <property type="protein sequence ID" value="ARD69678.1"/>
    <property type="molecule type" value="Genomic_DNA"/>
</dbReference>
<evidence type="ECO:0000313" key="3">
    <source>
        <dbReference type="EMBL" id="ARD69678.1"/>
    </source>
</evidence>
<reference evidence="3" key="1">
    <citation type="journal article" date="2017" name="J. Invertebr. Pathol.">
        <title>Identification and bacterial characteristics of Xenorhabdus hominickii ANU101 from an entomopathogenic nematode, Steinernema monticolum.</title>
        <authorList>
            <person name="Park Y."/>
            <person name="Kang S."/>
            <person name="Sadekuzzaman M."/>
            <person name="Kim H."/>
            <person name="Jung J.K."/>
            <person name="Kim Y."/>
        </authorList>
    </citation>
    <scope>NUCLEOTIDE SEQUENCE</scope>
    <source>
        <strain evidence="3">ANU101</strain>
        <plasmid evidence="3">unnamed1</plasmid>
    </source>
</reference>
<keyword evidence="3" id="KW-0614">Plasmid</keyword>
<gene>
    <name evidence="4" type="ORF">Xhom_04470</name>
</gene>
<dbReference type="Proteomes" id="UP000225433">
    <property type="component" value="Unassembled WGS sequence"/>
</dbReference>
<accession>A0A1V0M487</accession>
<evidence type="ECO:0000256" key="1">
    <source>
        <dbReference type="SAM" id="MobiDB-lite"/>
    </source>
</evidence>
<dbReference type="EMBL" id="NJAI01000009">
    <property type="protein sequence ID" value="PHM52392.1"/>
    <property type="molecule type" value="Genomic_DNA"/>
</dbReference>
<evidence type="ECO:0000313" key="5">
    <source>
        <dbReference type="Proteomes" id="UP000225433"/>
    </source>
</evidence>
<keyword evidence="2" id="KW-0472">Membrane</keyword>
<organism evidence="3">
    <name type="scientific">Xenorhabdus hominickii</name>
    <dbReference type="NCBI Taxonomy" id="351679"/>
    <lineage>
        <taxon>Bacteria</taxon>
        <taxon>Pseudomonadati</taxon>
        <taxon>Pseudomonadota</taxon>
        <taxon>Gammaproteobacteria</taxon>
        <taxon>Enterobacterales</taxon>
        <taxon>Morganellaceae</taxon>
        <taxon>Xenorhabdus</taxon>
    </lineage>
</organism>
<feature type="transmembrane region" description="Helical" evidence="2">
    <location>
        <begin position="105"/>
        <end position="123"/>
    </location>
</feature>
<evidence type="ECO:0000313" key="4">
    <source>
        <dbReference type="EMBL" id="PHM52392.1"/>
    </source>
</evidence>
<geneLocation type="plasmid" evidence="3">
    <name>unnamed1</name>
</geneLocation>
<keyword evidence="2" id="KW-0812">Transmembrane</keyword>
<keyword evidence="2" id="KW-1133">Transmembrane helix</keyword>
<evidence type="ECO:0000256" key="2">
    <source>
        <dbReference type="SAM" id="Phobius"/>
    </source>
</evidence>
<dbReference type="AlphaFoldDB" id="A0A1V0M487"/>
<sequence length="226" mass="24701">MSEKTNTPNIVTFEFGGVLGKKFGKEHKVKCTTVRQGISIINCNRQGLLAWMKQNARKYQKYHIRVTRANGAIRDMSETEYQMENNGDMIHVCITPIYRGAGAKAMSIVQVVVGVALMISSFWLGPPAFMAGLSMLASGVVGLLSKQPKPNTGGANNRKNSTYFDGPENTVEQGAPVPLIYGEEILVGSQLISLKLSVEQLIPDPPEPKEIAHKMANAIINKKEKA</sequence>
<feature type="compositionally biased region" description="Polar residues" evidence="1">
    <location>
        <begin position="148"/>
        <end position="163"/>
    </location>
</feature>
<dbReference type="RefSeq" id="WP_211287903.1">
    <property type="nucleotide sequence ID" value="NZ_CAWNQJ010000123.1"/>
</dbReference>